<evidence type="ECO:0000313" key="1">
    <source>
        <dbReference type="EMBL" id="MFC4430986.1"/>
    </source>
</evidence>
<keyword evidence="2" id="KW-1185">Reference proteome</keyword>
<evidence type="ECO:0000313" key="2">
    <source>
        <dbReference type="Proteomes" id="UP001595965"/>
    </source>
</evidence>
<dbReference type="EMBL" id="JBHSEN010000003">
    <property type="protein sequence ID" value="MFC4430986.1"/>
    <property type="molecule type" value="Genomic_DNA"/>
</dbReference>
<organism evidence="1 2">
    <name type="scientific">Citricoccus alkalitolerans</name>
    <dbReference type="NCBI Taxonomy" id="246603"/>
    <lineage>
        <taxon>Bacteria</taxon>
        <taxon>Bacillati</taxon>
        <taxon>Actinomycetota</taxon>
        <taxon>Actinomycetes</taxon>
        <taxon>Micrococcales</taxon>
        <taxon>Micrococcaceae</taxon>
        <taxon>Citricoccus</taxon>
    </lineage>
</organism>
<gene>
    <name evidence="1" type="ORF">ACFO0K_15050</name>
</gene>
<reference evidence="2" key="1">
    <citation type="journal article" date="2019" name="Int. J. Syst. Evol. Microbiol.">
        <title>The Global Catalogue of Microorganisms (GCM) 10K type strain sequencing project: providing services to taxonomists for standard genome sequencing and annotation.</title>
        <authorList>
            <consortium name="The Broad Institute Genomics Platform"/>
            <consortium name="The Broad Institute Genome Sequencing Center for Infectious Disease"/>
            <person name="Wu L."/>
            <person name="Ma J."/>
        </authorList>
    </citation>
    <scope>NUCLEOTIDE SEQUENCE [LARGE SCALE GENOMIC DNA]</scope>
    <source>
        <strain evidence="2">CGMCC 1.12125</strain>
    </source>
</reference>
<comment type="caution">
    <text evidence="1">The sequence shown here is derived from an EMBL/GenBank/DDBJ whole genome shotgun (WGS) entry which is preliminary data.</text>
</comment>
<sequence>MLRPITPRLHGIIDYALLGVWAGVPRLLGLPPKVRTVFTAMGVAQAGLNAVTDQPYALRRIIPFRVHGTIEKYGAALYVVLPLATGVWRDRRSRAFYGALGAALVTNFNLTDWTSRPR</sequence>
<dbReference type="Proteomes" id="UP001595965">
    <property type="component" value="Unassembled WGS sequence"/>
</dbReference>
<name>A0ABV8Y193_9MICC</name>
<dbReference type="RefSeq" id="WP_344231109.1">
    <property type="nucleotide sequence ID" value="NZ_BAAALH010000003.1"/>
</dbReference>
<protein>
    <submittedName>
        <fullName evidence="1">Uncharacterized protein</fullName>
    </submittedName>
</protein>
<proteinExistence type="predicted"/>
<accession>A0ABV8Y193</accession>